<dbReference type="EMBL" id="CM042025">
    <property type="protein sequence ID" value="KAI3808896.1"/>
    <property type="molecule type" value="Genomic_DNA"/>
</dbReference>
<reference evidence="1 2" key="2">
    <citation type="journal article" date="2022" name="Mol. Ecol. Resour.">
        <title>The genomes of chicory, endive, great burdock and yacon provide insights into Asteraceae paleo-polyploidization history and plant inulin production.</title>
        <authorList>
            <person name="Fan W."/>
            <person name="Wang S."/>
            <person name="Wang H."/>
            <person name="Wang A."/>
            <person name="Jiang F."/>
            <person name="Liu H."/>
            <person name="Zhao H."/>
            <person name="Xu D."/>
            <person name="Zhang Y."/>
        </authorList>
    </citation>
    <scope>NUCLEOTIDE SEQUENCE [LARGE SCALE GENOMIC DNA]</scope>
    <source>
        <strain evidence="2">cv. Yunnan</strain>
        <tissue evidence="1">Leaves</tissue>
    </source>
</reference>
<organism evidence="1 2">
    <name type="scientific">Smallanthus sonchifolius</name>
    <dbReference type="NCBI Taxonomy" id="185202"/>
    <lineage>
        <taxon>Eukaryota</taxon>
        <taxon>Viridiplantae</taxon>
        <taxon>Streptophyta</taxon>
        <taxon>Embryophyta</taxon>
        <taxon>Tracheophyta</taxon>
        <taxon>Spermatophyta</taxon>
        <taxon>Magnoliopsida</taxon>
        <taxon>eudicotyledons</taxon>
        <taxon>Gunneridae</taxon>
        <taxon>Pentapetalae</taxon>
        <taxon>asterids</taxon>
        <taxon>campanulids</taxon>
        <taxon>Asterales</taxon>
        <taxon>Asteraceae</taxon>
        <taxon>Asteroideae</taxon>
        <taxon>Heliantheae alliance</taxon>
        <taxon>Millerieae</taxon>
        <taxon>Smallanthus</taxon>
    </lineage>
</organism>
<evidence type="ECO:0000313" key="1">
    <source>
        <dbReference type="EMBL" id="KAI3808896.1"/>
    </source>
</evidence>
<keyword evidence="2" id="KW-1185">Reference proteome</keyword>
<accession>A0ACB9IM67</accession>
<dbReference type="Proteomes" id="UP001056120">
    <property type="component" value="Linkage Group LG08"/>
</dbReference>
<gene>
    <name evidence="1" type="ORF">L1987_24859</name>
</gene>
<sequence length="492" mass="53883">MHFAAVSKNSTAGDLLALLAIKAMIKDDPQGVMASWNHSTTTFCRWQGVTCSPRHQRVTHLDLSSRGLSGTLSPSIGNLSFLRGIQLFNNSLSGEIPAEIGLLHLGYNILVGKIPVGIGSLSLQNILIIHGNILEGGIPPFIANLTLLEALSFGDCQLGGKFPDVFQRLTNLRRLAMSGNNLNGTIPPFLYNCSSLEQIFLDENELNGRLPENLGSIMPRLEVLSLSQNHIQGNFLDVPATFTVLDLSFNSFSGKLPSLSNGSSPDILALSNNIFAGSLHNLVCSNVVNMTGVLDLGYNHLSGDIPDCWEKWASLYFLSFRNNNLSGEFPKTLGSLPSLTTLDMHGNKFRGNLTKSFWRLPPNLNRLDMSENQFQGTLLGIPQTLSVVDFSSNEFWRSLHQLLCSNGTKQTKALNLDNNNLSGVIPECWEKWPSLASILAVGSAEYILELDSKASQATRGYNVGFSMMEQLIRDDNKLVLLASISDSFEYTF</sequence>
<protein>
    <submittedName>
        <fullName evidence="1">Uncharacterized protein</fullName>
    </submittedName>
</protein>
<proteinExistence type="predicted"/>
<name>A0ACB9IM67_9ASTR</name>
<evidence type="ECO:0000313" key="2">
    <source>
        <dbReference type="Proteomes" id="UP001056120"/>
    </source>
</evidence>
<comment type="caution">
    <text evidence="1">The sequence shown here is derived from an EMBL/GenBank/DDBJ whole genome shotgun (WGS) entry which is preliminary data.</text>
</comment>
<reference evidence="2" key="1">
    <citation type="journal article" date="2022" name="Mol. Ecol. Resour.">
        <title>The genomes of chicory, endive, great burdock and yacon provide insights into Asteraceae palaeo-polyploidization history and plant inulin production.</title>
        <authorList>
            <person name="Fan W."/>
            <person name="Wang S."/>
            <person name="Wang H."/>
            <person name="Wang A."/>
            <person name="Jiang F."/>
            <person name="Liu H."/>
            <person name="Zhao H."/>
            <person name="Xu D."/>
            <person name="Zhang Y."/>
        </authorList>
    </citation>
    <scope>NUCLEOTIDE SEQUENCE [LARGE SCALE GENOMIC DNA]</scope>
    <source>
        <strain evidence="2">cv. Yunnan</strain>
    </source>
</reference>